<feature type="transmembrane region" description="Helical" evidence="3">
    <location>
        <begin position="1005"/>
        <end position="1031"/>
    </location>
</feature>
<feature type="compositionally biased region" description="Low complexity" evidence="2">
    <location>
        <begin position="254"/>
        <end position="263"/>
    </location>
</feature>
<keyword evidence="3" id="KW-0472">Membrane</keyword>
<dbReference type="EMBL" id="JAAAXW010000240">
    <property type="protein sequence ID" value="KAF9539552.1"/>
    <property type="molecule type" value="Genomic_DNA"/>
</dbReference>
<feature type="compositionally biased region" description="Low complexity" evidence="2">
    <location>
        <begin position="558"/>
        <end position="576"/>
    </location>
</feature>
<feature type="compositionally biased region" description="Polar residues" evidence="2">
    <location>
        <begin position="1083"/>
        <end position="1093"/>
    </location>
</feature>
<feature type="region of interest" description="Disordered" evidence="2">
    <location>
        <begin position="447"/>
        <end position="498"/>
    </location>
</feature>
<sequence length="1102" mass="122073">MEPSNSIQSLVESIDDDHVFKLTEMTKKRVEHNNPAQKRQRVVSLSTNDPSTALQFIPSEKSLQLSNQCKSSLEARYSELFRSIKAGHPVNRLQKLREVLPRVKATSTPRSGNDGKVSMDAGHSRPRRSKHDKYRFVDKVEELSCIWDVDRMVKEAEAAEAAALSRLPTLSSDGSQSQQHLHRTTNGLSQDSLQQHLSSTSLESFGVEHSISGDSNGPPIMSDIHQQQHQLQQRQQQESSNEVAREHSNNLAESSPLSTISSSTNPGYAPGSSYSSLEPIPINQAKDVPEDSRLQFSDNVATGPPTQSNMPNQGPSLSDVYNGFGSGLEQPAAGTPSSKRNSFLAMFSGRGKKSGQDTDLYHHQESQPTFSYGSPSLSATAPVYERRSFDSQHSPFLQPALPPPQGQRYAPTVEVIPPSLLNPPSGNPGQVQTDATHRVSLDQSMTRVVDPNDPNIMLTDDETGGHWTPPVQWAEGERLDESQDESDSVGNAAAAKRSSLRRFTDKMMWKRGHKVLSVIQQGEFHTYSPTSQANGKLLLSDGNKSLGKKLDPALAHLQGQPSGRMSSSQPSSGRNSLDGFQRPKNVLRVMSSSSSPVLEGIRTPDGANAGSPRVGPLPNAHEPTSRLDKATMLNPVRSEKAPLLNPAARADRSPLLNATPVDKSPLIAPVTGFSGDELVGNAFNPDGSQVVPVAPQLLIESDRIPKRMLQRLKQRPDLASVDWASETVDLSPLLTSQEPLPTYDEYLGISSTMKKSNIYPSHLSHIDVLDIHLTLGLEERRDVDSKNRARKWDILELRLDQEQDHNEKWIKEVVAWSNKKYDSIERHQRAEHPGTYWPISGDGFVVEESEQEAVGEDDESQAFSRVSDVANHHRLRPTPTPYITPLETMMARKQQRDLSLTSTREMGGSMSSIHASVTLTFKTSLESTRESVKEMQMMLADCRQRLQQLHEATGTQLREKEPIFKEVVDKFTAEWNESYFVKLKEVEDQIQVMNLKRIENPWMDMLLIMLSWVIRGLFYIVEGVTIMIIIVRHTWSKAKQGYGMVRDAKRGYELTNTSRLLGAAGLSEESAVAAERKGDASAEDTSSHSQDSQPPAKVVGAW</sequence>
<reference evidence="4" key="1">
    <citation type="journal article" date="2020" name="Fungal Divers.">
        <title>Resolving the Mortierellaceae phylogeny through synthesis of multi-gene phylogenetics and phylogenomics.</title>
        <authorList>
            <person name="Vandepol N."/>
            <person name="Liber J."/>
            <person name="Desiro A."/>
            <person name="Na H."/>
            <person name="Kennedy M."/>
            <person name="Barry K."/>
            <person name="Grigoriev I.V."/>
            <person name="Miller A.N."/>
            <person name="O'Donnell K."/>
            <person name="Stajich J.E."/>
            <person name="Bonito G."/>
        </authorList>
    </citation>
    <scope>NUCLEOTIDE SEQUENCE</scope>
    <source>
        <strain evidence="4">NRRL 2591</strain>
    </source>
</reference>
<feature type="compositionally biased region" description="Low complexity" evidence="2">
    <location>
        <begin position="225"/>
        <end position="237"/>
    </location>
</feature>
<evidence type="ECO:0000256" key="2">
    <source>
        <dbReference type="SAM" id="MobiDB-lite"/>
    </source>
</evidence>
<feature type="region of interest" description="Disordered" evidence="2">
    <location>
        <begin position="104"/>
        <end position="130"/>
    </location>
</feature>
<feature type="compositionally biased region" description="Polar residues" evidence="2">
    <location>
        <begin position="295"/>
        <end position="316"/>
    </location>
</feature>
<evidence type="ECO:0000256" key="1">
    <source>
        <dbReference type="SAM" id="Coils"/>
    </source>
</evidence>
<dbReference type="Proteomes" id="UP000723463">
    <property type="component" value="Unassembled WGS sequence"/>
</dbReference>
<evidence type="ECO:0000313" key="5">
    <source>
        <dbReference type="Proteomes" id="UP000723463"/>
    </source>
</evidence>
<proteinExistence type="predicted"/>
<evidence type="ECO:0000256" key="3">
    <source>
        <dbReference type="SAM" id="Phobius"/>
    </source>
</evidence>
<feature type="coiled-coil region" evidence="1">
    <location>
        <begin position="925"/>
        <end position="952"/>
    </location>
</feature>
<keyword evidence="3" id="KW-0812">Transmembrane</keyword>
<comment type="caution">
    <text evidence="4">The sequence shown here is derived from an EMBL/GenBank/DDBJ whole genome shotgun (WGS) entry which is preliminary data.</text>
</comment>
<feature type="region of interest" description="Disordered" evidence="2">
    <location>
        <begin position="295"/>
        <end position="342"/>
    </location>
</feature>
<evidence type="ECO:0000313" key="4">
    <source>
        <dbReference type="EMBL" id="KAF9539552.1"/>
    </source>
</evidence>
<protein>
    <submittedName>
        <fullName evidence="4">Uncharacterized protein</fullName>
    </submittedName>
</protein>
<accession>A0A9P6F0I7</accession>
<feature type="region of interest" description="Disordered" evidence="2">
    <location>
        <begin position="557"/>
        <end position="628"/>
    </location>
</feature>
<keyword evidence="1" id="KW-0175">Coiled coil</keyword>
<feature type="region of interest" description="Disordered" evidence="2">
    <location>
        <begin position="1071"/>
        <end position="1102"/>
    </location>
</feature>
<organism evidence="4 5">
    <name type="scientific">Mortierella hygrophila</name>
    <dbReference type="NCBI Taxonomy" id="979708"/>
    <lineage>
        <taxon>Eukaryota</taxon>
        <taxon>Fungi</taxon>
        <taxon>Fungi incertae sedis</taxon>
        <taxon>Mucoromycota</taxon>
        <taxon>Mortierellomycotina</taxon>
        <taxon>Mortierellomycetes</taxon>
        <taxon>Mortierellales</taxon>
        <taxon>Mortierellaceae</taxon>
        <taxon>Mortierella</taxon>
    </lineage>
</organism>
<keyword evidence="5" id="KW-1185">Reference proteome</keyword>
<gene>
    <name evidence="4" type="ORF">EC957_005315</name>
</gene>
<name>A0A9P6F0I7_9FUNG</name>
<keyword evidence="3" id="KW-1133">Transmembrane helix</keyword>
<dbReference type="AlphaFoldDB" id="A0A9P6F0I7"/>
<feature type="region of interest" description="Disordered" evidence="2">
    <location>
        <begin position="204"/>
        <end position="279"/>
    </location>
</feature>